<evidence type="ECO:0000256" key="4">
    <source>
        <dbReference type="ARBA" id="ARBA00022842"/>
    </source>
</evidence>
<sequence>MAFSSTVFLSLNYPLPKILSPFSQIYKPRYRPFRIRCSEPITTSPHMSSPFDLRSYWTSMISHIEADLDAAIPIAYPDKIYESMRYSVLANGAKRASPIMCIATCELVGGDRSIALPTASALEMVHTASLIHDDLPCMDAAPLRRGRPSNHALFGVDLAVLTGDALFPLAFRHVVGHTSPSLVPPQTILRVIGEIARTVGSTGMAAGQMFDLLPAYGGEHEDVMIVLEKKFGEMAECSAVCGGYLGGAGEEEVEKLRRYGRAVGVLYEVVDDILMEEEKGVGGNGRSGKMRSNASVVRTLGMERAMEIVEELSEKAKKELKGFGDKYGDRVLPLYSFVDYAVERGFTIESQGKATVAAGDTAPHMAFSATVFVSPDFPLHKILSPFSQIYKSRHRSFTIRCSEPIATLPPMSSSFNYSVLSNGAKRAFPIICITTCKLVGGDRSIALPTTSALEIVHSASLIHDDLPCMDASPLHCSRPSNHALFGVDLIVLARPFSPLHSVMSSAIPRLPSFHRRRFYASSER</sequence>
<dbReference type="Gene3D" id="1.10.600.10">
    <property type="entry name" value="Farnesyl Diphosphate Synthase"/>
    <property type="match status" value="2"/>
</dbReference>
<evidence type="ECO:0000256" key="2">
    <source>
        <dbReference type="ARBA" id="ARBA00006706"/>
    </source>
</evidence>
<keyword evidence="4" id="KW-0460">Magnesium</keyword>
<comment type="caution">
    <text evidence="5">The sequence shown here is derived from an EMBL/GenBank/DDBJ whole genome shotgun (WGS) entry which is preliminary data.</text>
</comment>
<protein>
    <submittedName>
        <fullName evidence="5">Uncharacterized protein</fullName>
    </submittedName>
</protein>
<dbReference type="PROSITE" id="PS00723">
    <property type="entry name" value="POLYPRENYL_SYNTHASE_1"/>
    <property type="match status" value="1"/>
</dbReference>
<gene>
    <name evidence="5" type="ORF">IEQ34_004854</name>
</gene>
<dbReference type="GO" id="GO:0005737">
    <property type="term" value="C:cytoplasm"/>
    <property type="evidence" value="ECO:0007669"/>
    <property type="project" value="UniProtKB-ARBA"/>
</dbReference>
<dbReference type="Pfam" id="PF00348">
    <property type="entry name" value="polyprenyl_synt"/>
    <property type="match status" value="2"/>
</dbReference>
<proteinExistence type="inferred from homology"/>
<dbReference type="GO" id="GO:0004659">
    <property type="term" value="F:prenyltransferase activity"/>
    <property type="evidence" value="ECO:0007669"/>
    <property type="project" value="InterPro"/>
</dbReference>
<dbReference type="Proteomes" id="UP000775213">
    <property type="component" value="Unassembled WGS sequence"/>
</dbReference>
<accession>A0AAV7H822</accession>
<dbReference type="PANTHER" id="PTHR43281:SF5">
    <property type="entry name" value="HETERODIMERIC GERANYLGERANYL PYROPHOSPHATE SYNTHASE SMALL SUBUNIT, CHLOROPLASTIC"/>
    <property type="match status" value="1"/>
</dbReference>
<comment type="cofactor">
    <cofactor evidence="1">
        <name>Mg(2+)</name>
        <dbReference type="ChEBI" id="CHEBI:18420"/>
    </cofactor>
</comment>
<dbReference type="GO" id="GO:0046872">
    <property type="term" value="F:metal ion binding"/>
    <property type="evidence" value="ECO:0007669"/>
    <property type="project" value="UniProtKB-KW"/>
</dbReference>
<reference evidence="5 6" key="1">
    <citation type="journal article" date="2021" name="Hortic Res">
        <title>Chromosome-scale assembly of the Dendrobium chrysotoxum genome enhances the understanding of orchid evolution.</title>
        <authorList>
            <person name="Zhang Y."/>
            <person name="Zhang G.Q."/>
            <person name="Zhang D."/>
            <person name="Liu X.D."/>
            <person name="Xu X.Y."/>
            <person name="Sun W.H."/>
            <person name="Yu X."/>
            <person name="Zhu X."/>
            <person name="Wang Z.W."/>
            <person name="Zhao X."/>
            <person name="Zhong W.Y."/>
            <person name="Chen H."/>
            <person name="Yin W.L."/>
            <person name="Huang T."/>
            <person name="Niu S.C."/>
            <person name="Liu Z.J."/>
        </authorList>
    </citation>
    <scope>NUCLEOTIDE SEQUENCE [LARGE SCALE GENOMIC DNA]</scope>
    <source>
        <strain evidence="5">Lindl</strain>
    </source>
</reference>
<dbReference type="GO" id="GO:0008299">
    <property type="term" value="P:isoprenoid biosynthetic process"/>
    <property type="evidence" value="ECO:0007669"/>
    <property type="project" value="InterPro"/>
</dbReference>
<dbReference type="CDD" id="cd00685">
    <property type="entry name" value="Trans_IPPS_HT"/>
    <property type="match status" value="1"/>
</dbReference>
<evidence type="ECO:0000256" key="3">
    <source>
        <dbReference type="ARBA" id="ARBA00022723"/>
    </source>
</evidence>
<dbReference type="SFLD" id="SFLDS00005">
    <property type="entry name" value="Isoprenoid_Synthase_Type_I"/>
    <property type="match status" value="1"/>
</dbReference>
<dbReference type="PANTHER" id="PTHR43281">
    <property type="entry name" value="FARNESYL DIPHOSPHATE SYNTHASE"/>
    <property type="match status" value="1"/>
</dbReference>
<dbReference type="FunFam" id="1.10.600.10:FF:000001">
    <property type="entry name" value="Geranylgeranyl diphosphate synthase"/>
    <property type="match status" value="1"/>
</dbReference>
<evidence type="ECO:0000313" key="5">
    <source>
        <dbReference type="EMBL" id="KAH0464751.1"/>
    </source>
</evidence>
<dbReference type="InterPro" id="IPR000092">
    <property type="entry name" value="Polyprenyl_synt"/>
</dbReference>
<dbReference type="InterPro" id="IPR008949">
    <property type="entry name" value="Isoprenoid_synthase_dom_sf"/>
</dbReference>
<dbReference type="EMBL" id="JAGFBR010000006">
    <property type="protein sequence ID" value="KAH0464751.1"/>
    <property type="molecule type" value="Genomic_DNA"/>
</dbReference>
<name>A0AAV7H822_DENCH</name>
<comment type="similarity">
    <text evidence="2">Belongs to the FPP/GGPP synthase family.</text>
</comment>
<keyword evidence="6" id="KW-1185">Reference proteome</keyword>
<organism evidence="5 6">
    <name type="scientific">Dendrobium chrysotoxum</name>
    <name type="common">Orchid</name>
    <dbReference type="NCBI Taxonomy" id="161865"/>
    <lineage>
        <taxon>Eukaryota</taxon>
        <taxon>Viridiplantae</taxon>
        <taxon>Streptophyta</taxon>
        <taxon>Embryophyta</taxon>
        <taxon>Tracheophyta</taxon>
        <taxon>Spermatophyta</taxon>
        <taxon>Magnoliopsida</taxon>
        <taxon>Liliopsida</taxon>
        <taxon>Asparagales</taxon>
        <taxon>Orchidaceae</taxon>
        <taxon>Epidendroideae</taxon>
        <taxon>Malaxideae</taxon>
        <taxon>Dendrobiinae</taxon>
        <taxon>Dendrobium</taxon>
    </lineage>
</organism>
<evidence type="ECO:0000256" key="1">
    <source>
        <dbReference type="ARBA" id="ARBA00001946"/>
    </source>
</evidence>
<evidence type="ECO:0000313" key="6">
    <source>
        <dbReference type="Proteomes" id="UP000775213"/>
    </source>
</evidence>
<dbReference type="AlphaFoldDB" id="A0AAV7H822"/>
<dbReference type="SUPFAM" id="SSF48576">
    <property type="entry name" value="Terpenoid synthases"/>
    <property type="match status" value="2"/>
</dbReference>
<keyword evidence="3" id="KW-0479">Metal-binding</keyword>
<dbReference type="InterPro" id="IPR033749">
    <property type="entry name" value="Polyprenyl_synt_CS"/>
</dbReference>